<proteinExistence type="predicted"/>
<dbReference type="Proteomes" id="UP000284006">
    <property type="component" value="Unassembled WGS sequence"/>
</dbReference>
<protein>
    <submittedName>
        <fullName evidence="4">Oxidoreductase</fullName>
    </submittedName>
</protein>
<dbReference type="AlphaFoldDB" id="A0A418XEG7"/>
<evidence type="ECO:0000256" key="1">
    <source>
        <dbReference type="ARBA" id="ARBA00023002"/>
    </source>
</evidence>
<dbReference type="PANTHER" id="PTHR13789">
    <property type="entry name" value="MONOOXYGENASE"/>
    <property type="match status" value="1"/>
</dbReference>
<dbReference type="InterPro" id="IPR050493">
    <property type="entry name" value="FAD-dep_Monooxygenase_BioMet"/>
</dbReference>
<reference evidence="4 5" key="1">
    <citation type="submission" date="2018-09" db="EMBL/GenBank/DDBJ databases">
        <authorList>
            <person name="Zhu H."/>
        </authorList>
    </citation>
    <scope>NUCLEOTIDE SEQUENCE [LARGE SCALE GENOMIC DNA]</scope>
    <source>
        <strain evidence="4 5">K1S02-61</strain>
    </source>
</reference>
<keyword evidence="5" id="KW-1185">Reference proteome</keyword>
<evidence type="ECO:0000313" key="4">
    <source>
        <dbReference type="EMBL" id="RJG10733.1"/>
    </source>
</evidence>
<dbReference type="RefSeq" id="WP_119812739.1">
    <property type="nucleotide sequence ID" value="NZ_QYUP01000157.1"/>
</dbReference>
<gene>
    <name evidence="4" type="ORF">D3872_21655</name>
</gene>
<keyword evidence="1" id="KW-0560">Oxidoreductase</keyword>
<evidence type="ECO:0000256" key="2">
    <source>
        <dbReference type="ARBA" id="ARBA00023033"/>
    </source>
</evidence>
<dbReference type="PANTHER" id="PTHR13789:SF309">
    <property type="entry name" value="PUTATIVE (AFU_ORTHOLOGUE AFUA_6G14510)-RELATED"/>
    <property type="match status" value="1"/>
</dbReference>
<accession>A0A418XEG7</accession>
<organism evidence="4 5">
    <name type="scientific">Massilia cavernae</name>
    <dbReference type="NCBI Taxonomy" id="2320864"/>
    <lineage>
        <taxon>Bacteria</taxon>
        <taxon>Pseudomonadati</taxon>
        <taxon>Pseudomonadota</taxon>
        <taxon>Betaproteobacteria</taxon>
        <taxon>Burkholderiales</taxon>
        <taxon>Oxalobacteraceae</taxon>
        <taxon>Telluria group</taxon>
        <taxon>Massilia</taxon>
    </lineage>
</organism>
<dbReference type="Gene3D" id="3.50.50.60">
    <property type="entry name" value="FAD/NAD(P)-binding domain"/>
    <property type="match status" value="1"/>
</dbReference>
<dbReference type="NCBIfam" id="NF005313">
    <property type="entry name" value="PRK06847.1"/>
    <property type="match status" value="1"/>
</dbReference>
<dbReference type="OrthoDB" id="5487740at2"/>
<dbReference type="PRINTS" id="PR00420">
    <property type="entry name" value="RNGMNOXGNASE"/>
</dbReference>
<dbReference type="InterPro" id="IPR036188">
    <property type="entry name" value="FAD/NAD-bd_sf"/>
</dbReference>
<dbReference type="Pfam" id="PF01494">
    <property type="entry name" value="FAD_binding_3"/>
    <property type="match status" value="1"/>
</dbReference>
<dbReference type="GO" id="GO:0004497">
    <property type="term" value="F:monooxygenase activity"/>
    <property type="evidence" value="ECO:0007669"/>
    <property type="project" value="UniProtKB-KW"/>
</dbReference>
<comment type="caution">
    <text evidence="4">The sequence shown here is derived from an EMBL/GenBank/DDBJ whole genome shotgun (WGS) entry which is preliminary data.</text>
</comment>
<dbReference type="SUPFAM" id="SSF51905">
    <property type="entry name" value="FAD/NAD(P)-binding domain"/>
    <property type="match status" value="1"/>
</dbReference>
<dbReference type="GO" id="GO:0071949">
    <property type="term" value="F:FAD binding"/>
    <property type="evidence" value="ECO:0007669"/>
    <property type="project" value="InterPro"/>
</dbReference>
<name>A0A418XEG7_9BURK</name>
<evidence type="ECO:0000313" key="5">
    <source>
        <dbReference type="Proteomes" id="UP000284006"/>
    </source>
</evidence>
<evidence type="ECO:0000259" key="3">
    <source>
        <dbReference type="Pfam" id="PF01494"/>
    </source>
</evidence>
<dbReference type="InterPro" id="IPR002938">
    <property type="entry name" value="FAD-bd"/>
</dbReference>
<dbReference type="EMBL" id="QYUP01000157">
    <property type="protein sequence ID" value="RJG10733.1"/>
    <property type="molecule type" value="Genomic_DNA"/>
</dbReference>
<feature type="domain" description="FAD-binding" evidence="3">
    <location>
        <begin position="10"/>
        <end position="345"/>
    </location>
</feature>
<sequence>MNQAESTKALDVLVVGGGIGGMSAALTLRGIGASVDLIDIDPAWGVSGAGITITGPTLRAFKELGVLDEIMEHGYTGEGIRVCDVDGNVLSDLATPMPPEAGVPGSGGFTRPGLHKILAARVRKAGAEIRLGLTVDALRELDDGVEVSFSDGSTARYDLVIGADGVSSRVRQLIFPDAPKAEYTGQNCWRVTLDRPAGIDRRHYFLGGPLKVGFTPVSKTKMYLFVLETSAKVWREKEGLHTPLAALLKDYGGMVGEIRDGLDAQSEIVFRPLEGFFLPAPWFSGRVLLIGDSAHPTTPQLASGAGMAVEDALVLAEELARGVDVPEALSAFMARREERCRITVENSMEIGRLEQRRAPIAEQTAVVQRTLKMLSEPI</sequence>
<keyword evidence="2" id="KW-0503">Monooxygenase</keyword>